<dbReference type="EMBL" id="JAROKS010000009">
    <property type="protein sequence ID" value="KAK1801075.1"/>
    <property type="molecule type" value="Genomic_DNA"/>
</dbReference>
<organism evidence="1 2">
    <name type="scientific">Electrophorus voltai</name>
    <dbReference type="NCBI Taxonomy" id="2609070"/>
    <lineage>
        <taxon>Eukaryota</taxon>
        <taxon>Metazoa</taxon>
        <taxon>Chordata</taxon>
        <taxon>Craniata</taxon>
        <taxon>Vertebrata</taxon>
        <taxon>Euteleostomi</taxon>
        <taxon>Actinopterygii</taxon>
        <taxon>Neopterygii</taxon>
        <taxon>Teleostei</taxon>
        <taxon>Ostariophysi</taxon>
        <taxon>Gymnotiformes</taxon>
        <taxon>Gymnotoidei</taxon>
        <taxon>Gymnotidae</taxon>
        <taxon>Electrophorus</taxon>
    </lineage>
</organism>
<evidence type="ECO:0000313" key="2">
    <source>
        <dbReference type="Proteomes" id="UP001239994"/>
    </source>
</evidence>
<comment type="caution">
    <text evidence="1">The sequence shown here is derived from an EMBL/GenBank/DDBJ whole genome shotgun (WGS) entry which is preliminary data.</text>
</comment>
<sequence>MLRHGPDRPGTPFRVAVNSPRSRSAFEQRQGGIKITWAVVRGGGWRGVALRFVDRITQQRERERESNICLCPKHKQTLLQATVEPAALGVAKRCSAVRAVVAARSLCTKPHAHHPNLPGSVDTRLFCEDLK</sequence>
<evidence type="ECO:0000313" key="1">
    <source>
        <dbReference type="EMBL" id="KAK1801075.1"/>
    </source>
</evidence>
<gene>
    <name evidence="1" type="ORF">P4O66_022779</name>
</gene>
<dbReference type="AlphaFoldDB" id="A0AAD9DZ72"/>
<protein>
    <submittedName>
        <fullName evidence="1">Uncharacterized protein</fullName>
    </submittedName>
</protein>
<accession>A0AAD9DZ72</accession>
<dbReference type="Proteomes" id="UP001239994">
    <property type="component" value="Unassembled WGS sequence"/>
</dbReference>
<name>A0AAD9DZ72_9TELE</name>
<keyword evidence="2" id="KW-1185">Reference proteome</keyword>
<reference evidence="1" key="1">
    <citation type="submission" date="2023-03" db="EMBL/GenBank/DDBJ databases">
        <title>Electrophorus voltai genome.</title>
        <authorList>
            <person name="Bian C."/>
        </authorList>
    </citation>
    <scope>NUCLEOTIDE SEQUENCE</scope>
    <source>
        <strain evidence="1">CB-2022</strain>
        <tissue evidence="1">Muscle</tissue>
    </source>
</reference>
<proteinExistence type="predicted"/>